<dbReference type="OMA" id="ATRGEWF"/>
<keyword evidence="6" id="KW-1185">Reference proteome</keyword>
<evidence type="ECO:0000259" key="4">
    <source>
        <dbReference type="SMART" id="SM00736"/>
    </source>
</evidence>
<sequence length="823" mass="90440">MIRTLSTVLAYLLFLIANVNSYPYEAYPINKQIPPVARVNEDFQFMISNDTYKSSLNDYQQITYKAFNLPTWLSFDESTRTLTGSPSSDIFTDLTAELLYFNFILEGTDSSDNKKLNNTYQLVITNYTSVEVAESFNLLALLKNYGDTDGKNGLILSPNDVFNITFERSDFDSSSGYSVSTYYGRSEKYHAPLPNWIFFDSNNLKFSGTAPVANSQIAPQVSYDFSFIASDIEGYAGSEIPFSIVVGAHSLTTTVQNTILINVTDDGAFNYELPLDYTFLDQQLVSTENISSVQLIDAPDWVSLNNYTIEGTVNSDSANYGNNTFSVSLYDIYGDAIYFNFEILSTTSLFAITSFPSVNATRGSYFQYAFLPSQFTDYDNTEVTIKPSNSSQDYSWLSFSSSNLTILGNVPELFESLDLSVIATKGEETESLIFSIMGVGNSSTTFNSTNSTSMSSRSSSSTRTSLSSSTTSTSSSSSTSASSSQSQSTTASSTASTVAVSKTSSNKKTVAIACGVVIPICFIILLVLVFLFWRRKTNKAAADEEEHPTTDGPAIKPYSPNNGESSPSDPFVDDNNQRSITGLVYNSSSSDSSSFSDKDTRSSSESSNDIYVDANHNPSREMLLGSMDNYSSENLNDNNRTSSLYLNDEPALRKSWRYTQNTLSNITEGKGRESILSLNTISTDEFINTKISNEGQVNKDPRKSTLGLRDSVFGSKSSVYFNRNSASNQESSEIALPTLQENRKSLNPFINQTESDSKLSPSLVSSSSDEIIPIRQGNSYGWVNKNDSLNSKLGKKKVVTINDDSNIDIGEGLEYEGHLAEQV</sequence>
<proteinExistence type="predicted"/>
<dbReference type="SUPFAM" id="SSF49313">
    <property type="entry name" value="Cadherin-like"/>
    <property type="match status" value="3"/>
</dbReference>
<feature type="domain" description="Dystroglycan-type cadherin-like" evidence="4">
    <location>
        <begin position="150"/>
        <end position="253"/>
    </location>
</feature>
<dbReference type="Proteomes" id="UP000005666">
    <property type="component" value="Chromosome 6"/>
</dbReference>
<dbReference type="KEGG" id="tpf:TPHA_0F01530"/>
<dbReference type="AlphaFoldDB" id="G8BV55"/>
<organism evidence="5 6">
    <name type="scientific">Tetrapisispora phaffii (strain ATCC 24235 / CBS 4417 / NBRC 1672 / NRRL Y-8282 / UCD 70-5)</name>
    <name type="common">Yeast</name>
    <name type="synonym">Fabospora phaffii</name>
    <dbReference type="NCBI Taxonomy" id="1071381"/>
    <lineage>
        <taxon>Eukaryota</taxon>
        <taxon>Fungi</taxon>
        <taxon>Dikarya</taxon>
        <taxon>Ascomycota</taxon>
        <taxon>Saccharomycotina</taxon>
        <taxon>Saccharomycetes</taxon>
        <taxon>Saccharomycetales</taxon>
        <taxon>Saccharomycetaceae</taxon>
        <taxon>Tetrapisispora</taxon>
    </lineage>
</organism>
<feature type="compositionally biased region" description="Polar residues" evidence="1">
    <location>
        <begin position="577"/>
        <end position="586"/>
    </location>
</feature>
<feature type="domain" description="Dystroglycan-type cadherin-like" evidence="4">
    <location>
        <begin position="350"/>
        <end position="446"/>
    </location>
</feature>
<dbReference type="GO" id="GO:0007120">
    <property type="term" value="P:axial cellular bud site selection"/>
    <property type="evidence" value="ECO:0007669"/>
    <property type="project" value="EnsemblFungi"/>
</dbReference>
<feature type="region of interest" description="Disordered" evidence="1">
    <location>
        <begin position="540"/>
        <end position="643"/>
    </location>
</feature>
<dbReference type="Gene3D" id="2.60.40.10">
    <property type="entry name" value="Immunoglobulins"/>
    <property type="match status" value="3"/>
</dbReference>
<evidence type="ECO:0000256" key="1">
    <source>
        <dbReference type="SAM" id="MobiDB-lite"/>
    </source>
</evidence>
<feature type="region of interest" description="Disordered" evidence="1">
    <location>
        <begin position="446"/>
        <end position="496"/>
    </location>
</feature>
<protein>
    <recommendedName>
        <fullName evidence="4">Dystroglycan-type cadherin-like domain-containing protein</fullName>
    </recommendedName>
</protein>
<dbReference type="SMART" id="SM00736">
    <property type="entry name" value="CADG"/>
    <property type="match status" value="3"/>
</dbReference>
<dbReference type="GO" id="GO:0000131">
    <property type="term" value="C:incipient cellular bud site"/>
    <property type="evidence" value="ECO:0007669"/>
    <property type="project" value="EnsemblFungi"/>
</dbReference>
<evidence type="ECO:0000313" key="5">
    <source>
        <dbReference type="EMBL" id="CCE63637.1"/>
    </source>
</evidence>
<dbReference type="GO" id="GO:0005886">
    <property type="term" value="C:plasma membrane"/>
    <property type="evidence" value="ECO:0007669"/>
    <property type="project" value="EnsemblFungi"/>
</dbReference>
<dbReference type="GO" id="GO:0005509">
    <property type="term" value="F:calcium ion binding"/>
    <property type="evidence" value="ECO:0007669"/>
    <property type="project" value="InterPro"/>
</dbReference>
<feature type="domain" description="Dystroglycan-type cadherin-like" evidence="4">
    <location>
        <begin position="24"/>
        <end position="131"/>
    </location>
</feature>
<reference evidence="5 6" key="1">
    <citation type="journal article" date="2011" name="Proc. Natl. Acad. Sci. U.S.A.">
        <title>Evolutionary erosion of yeast sex chromosomes by mating-type switching accidents.</title>
        <authorList>
            <person name="Gordon J.L."/>
            <person name="Armisen D."/>
            <person name="Proux-Wera E."/>
            <person name="Oheigeartaigh S.S."/>
            <person name="Byrne K.P."/>
            <person name="Wolfe K.H."/>
        </authorList>
    </citation>
    <scope>NUCLEOTIDE SEQUENCE [LARGE SCALE GENOMIC DNA]</scope>
    <source>
        <strain evidence="6">ATCC 24235 / CBS 4417 / NBRC 1672 / NRRL Y-8282 / UCD 70-5</strain>
    </source>
</reference>
<dbReference type="RefSeq" id="XP_003686071.1">
    <property type="nucleotide sequence ID" value="XM_003686023.1"/>
</dbReference>
<gene>
    <name evidence="5" type="primary">TPHA0F01530</name>
    <name evidence="5" type="ordered locus">TPHA_0F01530</name>
</gene>
<feature type="transmembrane region" description="Helical" evidence="2">
    <location>
        <begin position="510"/>
        <end position="533"/>
    </location>
</feature>
<evidence type="ECO:0000256" key="2">
    <source>
        <dbReference type="SAM" id="Phobius"/>
    </source>
</evidence>
<feature type="chain" id="PRO_5003508689" description="Dystroglycan-type cadherin-like domain-containing protein" evidence="3">
    <location>
        <begin position="22"/>
        <end position="823"/>
    </location>
</feature>
<accession>G8BV55</accession>
<keyword evidence="3" id="KW-0732">Signal</keyword>
<dbReference type="Pfam" id="PF05345">
    <property type="entry name" value="He_PIG"/>
    <property type="match status" value="2"/>
</dbReference>
<dbReference type="GeneID" id="11535492"/>
<keyword evidence="2" id="KW-0812">Transmembrane</keyword>
<dbReference type="HOGENOM" id="CLU_017550_1_0_1"/>
<feature type="compositionally biased region" description="Polar residues" evidence="1">
    <location>
        <begin position="559"/>
        <end position="568"/>
    </location>
</feature>
<evidence type="ECO:0000256" key="3">
    <source>
        <dbReference type="SAM" id="SignalP"/>
    </source>
</evidence>
<dbReference type="OrthoDB" id="41532at2759"/>
<keyword evidence="2" id="KW-0472">Membrane</keyword>
<dbReference type="InterPro" id="IPR013783">
    <property type="entry name" value="Ig-like_fold"/>
</dbReference>
<dbReference type="GO" id="GO:0000144">
    <property type="term" value="C:cellular bud neck septin ring"/>
    <property type="evidence" value="ECO:0007669"/>
    <property type="project" value="EnsemblFungi"/>
</dbReference>
<evidence type="ECO:0000313" key="6">
    <source>
        <dbReference type="Proteomes" id="UP000005666"/>
    </source>
</evidence>
<dbReference type="InterPro" id="IPR006644">
    <property type="entry name" value="Cadg"/>
</dbReference>
<feature type="compositionally biased region" description="Polar residues" evidence="1">
    <location>
        <begin position="628"/>
        <end position="643"/>
    </location>
</feature>
<keyword evidence="2" id="KW-1133">Transmembrane helix</keyword>
<dbReference type="InterPro" id="IPR015919">
    <property type="entry name" value="Cadherin-like_sf"/>
</dbReference>
<name>G8BV55_TETPH</name>
<dbReference type="EMBL" id="HE612861">
    <property type="protein sequence ID" value="CCE63637.1"/>
    <property type="molecule type" value="Genomic_DNA"/>
</dbReference>
<dbReference type="STRING" id="1071381.G8BV55"/>
<feature type="signal peptide" evidence="3">
    <location>
        <begin position="1"/>
        <end position="21"/>
    </location>
</feature>
<dbReference type="eggNOG" id="ENOG502QURR">
    <property type="taxonomic scope" value="Eukaryota"/>
</dbReference>